<dbReference type="CDD" id="cd00075">
    <property type="entry name" value="HATPase"/>
    <property type="match status" value="1"/>
</dbReference>
<evidence type="ECO:0000313" key="14">
    <source>
        <dbReference type="Proteomes" id="UP000564677"/>
    </source>
</evidence>
<evidence type="ECO:0000256" key="2">
    <source>
        <dbReference type="ARBA" id="ARBA00004651"/>
    </source>
</evidence>
<keyword evidence="8 13" id="KW-0418">Kinase</keyword>
<dbReference type="SMART" id="SM00387">
    <property type="entry name" value="HATPase_c"/>
    <property type="match status" value="1"/>
</dbReference>
<dbReference type="InterPro" id="IPR036890">
    <property type="entry name" value="HATPase_C_sf"/>
</dbReference>
<dbReference type="SUPFAM" id="SSF55874">
    <property type="entry name" value="ATPase domain of HSP90 chaperone/DNA topoisomerase II/histidine kinase"/>
    <property type="match status" value="1"/>
</dbReference>
<dbReference type="InterPro" id="IPR004358">
    <property type="entry name" value="Sig_transdc_His_kin-like_C"/>
</dbReference>
<dbReference type="InterPro" id="IPR036097">
    <property type="entry name" value="HisK_dim/P_sf"/>
</dbReference>
<feature type="transmembrane region" description="Helical" evidence="10">
    <location>
        <begin position="243"/>
        <end position="261"/>
    </location>
</feature>
<keyword evidence="9" id="KW-0067">ATP-binding</keyword>
<evidence type="ECO:0000256" key="5">
    <source>
        <dbReference type="ARBA" id="ARBA00022553"/>
    </source>
</evidence>
<gene>
    <name evidence="13" type="ORF">FHR20_002528</name>
</gene>
<dbReference type="PROSITE" id="PS50109">
    <property type="entry name" value="HIS_KIN"/>
    <property type="match status" value="1"/>
</dbReference>
<evidence type="ECO:0000313" key="13">
    <source>
        <dbReference type="EMBL" id="NIJ65566.1"/>
    </source>
</evidence>
<keyword evidence="14" id="KW-1185">Reference proteome</keyword>
<evidence type="ECO:0000256" key="6">
    <source>
        <dbReference type="ARBA" id="ARBA00022679"/>
    </source>
</evidence>
<keyword evidence="7" id="KW-0547">Nucleotide-binding</keyword>
<accession>A0A7X5V1C7</accession>
<dbReference type="Gene3D" id="6.10.340.10">
    <property type="match status" value="1"/>
</dbReference>
<feature type="transmembrane region" description="Helical" evidence="10">
    <location>
        <begin position="20"/>
        <end position="44"/>
    </location>
</feature>
<evidence type="ECO:0000256" key="9">
    <source>
        <dbReference type="ARBA" id="ARBA00022840"/>
    </source>
</evidence>
<dbReference type="PRINTS" id="PR00344">
    <property type="entry name" value="BCTRLSENSOR"/>
</dbReference>
<reference evidence="13 14" key="1">
    <citation type="submission" date="2020-03" db="EMBL/GenBank/DDBJ databases">
        <title>Genomic Encyclopedia of Type Strains, Phase IV (KMG-IV): sequencing the most valuable type-strain genomes for metagenomic binning, comparative biology and taxonomic classification.</title>
        <authorList>
            <person name="Goeker M."/>
        </authorList>
    </citation>
    <scope>NUCLEOTIDE SEQUENCE [LARGE SCALE GENOMIC DNA]</scope>
    <source>
        <strain evidence="13 14">DSM 4733</strain>
    </source>
</reference>
<keyword evidence="10" id="KW-0812">Transmembrane</keyword>
<dbReference type="InterPro" id="IPR003594">
    <property type="entry name" value="HATPase_dom"/>
</dbReference>
<keyword evidence="5" id="KW-0597">Phosphoprotein</keyword>
<protein>
    <recommendedName>
        <fullName evidence="3">histidine kinase</fullName>
        <ecNumber evidence="3">2.7.13.3</ecNumber>
    </recommendedName>
</protein>
<dbReference type="SUPFAM" id="SSF47384">
    <property type="entry name" value="Homodimeric domain of signal transducing histidine kinase"/>
    <property type="match status" value="1"/>
</dbReference>
<dbReference type="InterPro" id="IPR050980">
    <property type="entry name" value="2C_sensor_his_kinase"/>
</dbReference>
<feature type="domain" description="Histidine kinase" evidence="11">
    <location>
        <begin position="324"/>
        <end position="530"/>
    </location>
</feature>
<dbReference type="InterPro" id="IPR003661">
    <property type="entry name" value="HisK_dim/P_dom"/>
</dbReference>
<comment type="catalytic activity">
    <reaction evidence="1">
        <text>ATP + protein L-histidine = ADP + protein N-phospho-L-histidine.</text>
        <dbReference type="EC" id="2.7.13.3"/>
    </reaction>
</comment>
<comment type="subcellular location">
    <subcellularLocation>
        <location evidence="2">Cell membrane</location>
        <topology evidence="2">Multi-pass membrane protein</topology>
    </subcellularLocation>
</comment>
<evidence type="ECO:0000256" key="4">
    <source>
        <dbReference type="ARBA" id="ARBA00022475"/>
    </source>
</evidence>
<comment type="caution">
    <text evidence="13">The sequence shown here is derived from an EMBL/GenBank/DDBJ whole genome shotgun (WGS) entry which is preliminary data.</text>
</comment>
<dbReference type="PANTHER" id="PTHR44936">
    <property type="entry name" value="SENSOR PROTEIN CREC"/>
    <property type="match status" value="1"/>
</dbReference>
<evidence type="ECO:0000256" key="3">
    <source>
        <dbReference type="ARBA" id="ARBA00012438"/>
    </source>
</evidence>
<organism evidence="13 14">
    <name type="scientific">Sphingomonas leidyi</name>
    <dbReference type="NCBI Taxonomy" id="68569"/>
    <lineage>
        <taxon>Bacteria</taxon>
        <taxon>Pseudomonadati</taxon>
        <taxon>Pseudomonadota</taxon>
        <taxon>Alphaproteobacteria</taxon>
        <taxon>Sphingomonadales</taxon>
        <taxon>Sphingomonadaceae</taxon>
        <taxon>Sphingomonas</taxon>
    </lineage>
</organism>
<evidence type="ECO:0000256" key="1">
    <source>
        <dbReference type="ARBA" id="ARBA00000085"/>
    </source>
</evidence>
<dbReference type="GO" id="GO:0005886">
    <property type="term" value="C:plasma membrane"/>
    <property type="evidence" value="ECO:0007669"/>
    <property type="project" value="UniProtKB-SubCell"/>
</dbReference>
<dbReference type="Gene3D" id="3.30.565.10">
    <property type="entry name" value="Histidine kinase-like ATPase, C-terminal domain"/>
    <property type="match status" value="1"/>
</dbReference>
<dbReference type="InterPro" id="IPR003660">
    <property type="entry name" value="HAMP_dom"/>
</dbReference>
<dbReference type="RefSeq" id="WP_341786441.1">
    <property type="nucleotide sequence ID" value="NZ_JAASQV010000002.1"/>
</dbReference>
<evidence type="ECO:0000259" key="11">
    <source>
        <dbReference type="PROSITE" id="PS50109"/>
    </source>
</evidence>
<feature type="domain" description="HAMP" evidence="12">
    <location>
        <begin position="263"/>
        <end position="316"/>
    </location>
</feature>
<dbReference type="SMART" id="SM00388">
    <property type="entry name" value="HisKA"/>
    <property type="match status" value="1"/>
</dbReference>
<dbReference type="Gene3D" id="1.10.287.130">
    <property type="match status" value="1"/>
</dbReference>
<keyword evidence="10" id="KW-1133">Transmembrane helix</keyword>
<dbReference type="Proteomes" id="UP000564677">
    <property type="component" value="Unassembled WGS sequence"/>
</dbReference>
<dbReference type="CDD" id="cd00082">
    <property type="entry name" value="HisKA"/>
    <property type="match status" value="1"/>
</dbReference>
<dbReference type="EC" id="2.7.13.3" evidence="3"/>
<dbReference type="GO" id="GO:0005524">
    <property type="term" value="F:ATP binding"/>
    <property type="evidence" value="ECO:0007669"/>
    <property type="project" value="UniProtKB-KW"/>
</dbReference>
<dbReference type="Pfam" id="PF02518">
    <property type="entry name" value="HATPase_c"/>
    <property type="match status" value="1"/>
</dbReference>
<keyword evidence="4" id="KW-1003">Cell membrane</keyword>
<keyword evidence="6" id="KW-0808">Transferase</keyword>
<sequence>MFRSLIEALKAPVRRHWPRLRLRTILLATLMFVAALPGIGALFLRVYENTLVRQTEAELIAQGTALAAVASAEWPSSVGPELVREPHRTSSGIAGGPLSTIDLGTRPLPERPEPVALPGSAAPDALAAAGRLAPLVNATGDATLASILLLAPDGRILIGRNTGKSLAGLAELAAAAGGRPETVLRRRGDYHPEYAFEWLSRASGLRIHHARPVLVNGKVVAVLLLSRSPRALFRGLYEDRGKILFGIGAIFATLVVLSGLLSRGIARPIEMLSQATRDVARGGGIVPDVPRTAAIEIQALYADFATMAGAIDRRSRYLRDFAHAVSHEFKTPLAGIRGVIEILEDHHAEMNETDRRRFLANAGADADRLAQLVTRLLELARADMAEAETGASADIALALHRIADAWADRGLVVTIDLPDALPGAALPGPMLEAIVGSLVENSRQAGADRVRIAATETGSEILLAVADNGPGIPDADRARIFEPFFTSRRAAGGTGLGLPIARSLLASHGGTIALAAAERGTRFEIRVPAA</sequence>
<evidence type="ECO:0000256" key="8">
    <source>
        <dbReference type="ARBA" id="ARBA00022777"/>
    </source>
</evidence>
<dbReference type="PANTHER" id="PTHR44936:SF10">
    <property type="entry name" value="SENSOR PROTEIN RSTB"/>
    <property type="match status" value="1"/>
</dbReference>
<evidence type="ECO:0000259" key="12">
    <source>
        <dbReference type="PROSITE" id="PS50885"/>
    </source>
</evidence>
<evidence type="ECO:0000256" key="10">
    <source>
        <dbReference type="SAM" id="Phobius"/>
    </source>
</evidence>
<evidence type="ECO:0000256" key="7">
    <source>
        <dbReference type="ARBA" id="ARBA00022741"/>
    </source>
</evidence>
<dbReference type="EMBL" id="JAASQV010000002">
    <property type="protein sequence ID" value="NIJ65566.1"/>
    <property type="molecule type" value="Genomic_DNA"/>
</dbReference>
<proteinExistence type="predicted"/>
<dbReference type="AlphaFoldDB" id="A0A7X5V1C7"/>
<dbReference type="PROSITE" id="PS50885">
    <property type="entry name" value="HAMP"/>
    <property type="match status" value="1"/>
</dbReference>
<dbReference type="InterPro" id="IPR005467">
    <property type="entry name" value="His_kinase_dom"/>
</dbReference>
<dbReference type="Pfam" id="PF00512">
    <property type="entry name" value="HisKA"/>
    <property type="match status" value="1"/>
</dbReference>
<dbReference type="GO" id="GO:0000155">
    <property type="term" value="F:phosphorelay sensor kinase activity"/>
    <property type="evidence" value="ECO:0007669"/>
    <property type="project" value="InterPro"/>
</dbReference>
<name>A0A7X5V1C7_9SPHN</name>
<keyword evidence="10" id="KW-0472">Membrane</keyword>